<keyword evidence="1" id="KW-0227">DNA damage</keyword>
<comment type="caution">
    <text evidence="2">The sequence shown here is derived from an EMBL/GenBank/DDBJ whole genome shotgun (WGS) entry which is preliminary data.</text>
</comment>
<comment type="catalytic activity">
    <reaction evidence="1">
        <text>ATP + H2O = ADP + phosphate + H(+)</text>
        <dbReference type="Rhea" id="RHEA:13065"/>
        <dbReference type="ChEBI" id="CHEBI:15377"/>
        <dbReference type="ChEBI" id="CHEBI:15378"/>
        <dbReference type="ChEBI" id="CHEBI:30616"/>
        <dbReference type="ChEBI" id="CHEBI:43474"/>
        <dbReference type="ChEBI" id="CHEBI:456216"/>
        <dbReference type="EC" id="5.6.2.3"/>
    </reaction>
</comment>
<dbReference type="GO" id="GO:0000723">
    <property type="term" value="P:telomere maintenance"/>
    <property type="evidence" value="ECO:0007669"/>
    <property type="project" value="InterPro"/>
</dbReference>
<comment type="similarity">
    <text evidence="1">Belongs to the helicase family.</text>
</comment>
<evidence type="ECO:0000313" key="2">
    <source>
        <dbReference type="EMBL" id="CAB4024240.1"/>
    </source>
</evidence>
<dbReference type="GO" id="GO:0016787">
    <property type="term" value="F:hydrolase activity"/>
    <property type="evidence" value="ECO:0007669"/>
    <property type="project" value="UniProtKB-KW"/>
</dbReference>
<evidence type="ECO:0000313" key="3">
    <source>
        <dbReference type="Proteomes" id="UP001152795"/>
    </source>
</evidence>
<dbReference type="Pfam" id="PF05970">
    <property type="entry name" value="PIF1"/>
    <property type="match status" value="1"/>
</dbReference>
<dbReference type="InterPro" id="IPR003593">
    <property type="entry name" value="AAA+_ATPase"/>
</dbReference>
<proteinExistence type="inferred from homology"/>
<dbReference type="SUPFAM" id="SSF52540">
    <property type="entry name" value="P-loop containing nucleoside triphosphate hydrolases"/>
    <property type="match status" value="2"/>
</dbReference>
<dbReference type="GO" id="GO:0005524">
    <property type="term" value="F:ATP binding"/>
    <property type="evidence" value="ECO:0007669"/>
    <property type="project" value="UniProtKB-KW"/>
</dbReference>
<dbReference type="GO" id="GO:0043139">
    <property type="term" value="F:5'-3' DNA helicase activity"/>
    <property type="evidence" value="ECO:0007669"/>
    <property type="project" value="UniProtKB-EC"/>
</dbReference>
<dbReference type="SMART" id="SM00382">
    <property type="entry name" value="AAA"/>
    <property type="match status" value="1"/>
</dbReference>
<dbReference type="InterPro" id="IPR010285">
    <property type="entry name" value="DNA_helicase_pif1-like_DEAD"/>
</dbReference>
<dbReference type="Proteomes" id="UP001152795">
    <property type="component" value="Unassembled WGS sequence"/>
</dbReference>
<dbReference type="PANTHER" id="PTHR47642:SF5">
    <property type="entry name" value="ATP-DEPENDENT DNA HELICASE"/>
    <property type="match status" value="1"/>
</dbReference>
<dbReference type="EMBL" id="CACRXK020012913">
    <property type="protein sequence ID" value="CAB4024240.1"/>
    <property type="molecule type" value="Genomic_DNA"/>
</dbReference>
<keyword evidence="1" id="KW-0234">DNA repair</keyword>
<keyword evidence="3" id="KW-1185">Reference proteome</keyword>
<reference evidence="2" key="1">
    <citation type="submission" date="2020-04" db="EMBL/GenBank/DDBJ databases">
        <authorList>
            <person name="Alioto T."/>
            <person name="Alioto T."/>
            <person name="Gomez Garrido J."/>
        </authorList>
    </citation>
    <scope>NUCLEOTIDE SEQUENCE</scope>
    <source>
        <strain evidence="2">A484AB</strain>
    </source>
</reference>
<gene>
    <name evidence="2" type="ORF">PACLA_8A005830</name>
</gene>
<dbReference type="InterPro" id="IPR027417">
    <property type="entry name" value="P-loop_NTPase"/>
</dbReference>
<name>A0A7D9L6P3_PARCT</name>
<keyword evidence="1" id="KW-0233">DNA recombination</keyword>
<feature type="non-terminal residue" evidence="2">
    <location>
        <position position="792"/>
    </location>
</feature>
<keyword evidence="1" id="KW-0547">Nucleotide-binding</keyword>
<sequence length="792" mass="89504">MERILHLTQEQQRIVNLAKQGHNICIFGRAGVGKSTTVLAIKEALAAKGEKVQIICSTGIACESYGGIAKTVHSQYGLRVAELPSQLLIERSLGQNVTVKQVADTTVLIWDEVSMSSTRILELVNKIHHMVAQNSFAFGGIQVILVGDFWQLKPIPSPFDEGKSIYLSELFDKVFQHRIELTKVLRQGESESRLKNLLDLLRNGECSEEAEEYVHSLERECIQEEAGTIPIPIHIYFKKLHVEIHNGNVLATLPGLLDTVESIDHENTHCLEKTVPQTVSLKPGCNIMLIYNINDQLKNGYQGSYIGKDPTDDNVLLVHFAKVGTIPITRRTWYNYDVDRRVQGSRTQFSITLCYAITVHKSQSLTLHSIVVHCAQEFVPGQTYVAISRVRSEDNLQILGFQRKFLLPPPVELSSMVTFCVDPDETLSCCRNHPLDDSFFEDNICTSTVQSMAETDKVFDDDENLDLDAALQSQSFCQSDEAITVKLENTLLCLLPPSHIAAPPSTFSMESFLKSATTDLDDPFSQSINSATRYATDHLQAFQLLANITWVRIAILFQNHTSIANKEFTFATTQVHKMFSSNEYQSDLLTAFQLRKWTDIDDGKRTLGVQLTFHLYQLFITEVERTLKHEDVPTTEFNVREMGVNGLGKLRYVGGWAIHKSLANSRRYLMANKKSQASNVREKLNNELRKIDLLDSNIIIPYVVLEKTTSDANTLNITESRQYRERGLLHITDEAFQFFLTLEQERVNLISLERLSLLKDQVVDRSIKSVLGNKSIQNEFVALFDLKLDGDK</sequence>
<protein>
    <recommendedName>
        <fullName evidence="1">ATP-dependent DNA helicase</fullName>
        <ecNumber evidence="1">5.6.2.3</ecNumber>
    </recommendedName>
</protein>
<dbReference type="OrthoDB" id="432234at2759"/>
<evidence type="ECO:0000256" key="1">
    <source>
        <dbReference type="RuleBase" id="RU363044"/>
    </source>
</evidence>
<organism evidence="2 3">
    <name type="scientific">Paramuricea clavata</name>
    <name type="common">Red gorgonian</name>
    <name type="synonym">Violescent sea-whip</name>
    <dbReference type="NCBI Taxonomy" id="317549"/>
    <lineage>
        <taxon>Eukaryota</taxon>
        <taxon>Metazoa</taxon>
        <taxon>Cnidaria</taxon>
        <taxon>Anthozoa</taxon>
        <taxon>Octocorallia</taxon>
        <taxon>Malacalcyonacea</taxon>
        <taxon>Plexauridae</taxon>
        <taxon>Paramuricea</taxon>
    </lineage>
</organism>
<accession>A0A7D9L6P3</accession>
<dbReference type="GO" id="GO:0006281">
    <property type="term" value="P:DNA repair"/>
    <property type="evidence" value="ECO:0007669"/>
    <property type="project" value="UniProtKB-KW"/>
</dbReference>
<keyword evidence="1" id="KW-0067">ATP-binding</keyword>
<comment type="cofactor">
    <cofactor evidence="1">
        <name>Mg(2+)</name>
        <dbReference type="ChEBI" id="CHEBI:18420"/>
    </cofactor>
</comment>
<dbReference type="AlphaFoldDB" id="A0A7D9L6P3"/>
<dbReference type="GO" id="GO:0006310">
    <property type="term" value="P:DNA recombination"/>
    <property type="evidence" value="ECO:0007669"/>
    <property type="project" value="UniProtKB-KW"/>
</dbReference>
<dbReference type="EC" id="5.6.2.3" evidence="1"/>
<dbReference type="PANTHER" id="PTHR47642">
    <property type="entry name" value="ATP-DEPENDENT DNA HELICASE"/>
    <property type="match status" value="1"/>
</dbReference>
<dbReference type="Gene3D" id="3.40.50.300">
    <property type="entry name" value="P-loop containing nucleotide triphosphate hydrolases"/>
    <property type="match status" value="1"/>
</dbReference>
<keyword evidence="1" id="KW-0378">Hydrolase</keyword>
<dbReference type="InterPro" id="IPR051055">
    <property type="entry name" value="PIF1_helicase"/>
</dbReference>
<keyword evidence="1 2" id="KW-0347">Helicase</keyword>